<feature type="transmembrane region" description="Helical" evidence="1">
    <location>
        <begin position="275"/>
        <end position="297"/>
    </location>
</feature>
<dbReference type="Pfam" id="PF05795">
    <property type="entry name" value="Plasmodium_Vir"/>
    <property type="match status" value="1"/>
</dbReference>
<comment type="caution">
    <text evidence="2">The sequence shown here is derived from an EMBL/GenBank/DDBJ whole genome shotgun (WGS) entry which is preliminary data.</text>
</comment>
<gene>
    <name evidence="2" type="ORF">PGO_003440</name>
</gene>
<evidence type="ECO:0000313" key="3">
    <source>
        <dbReference type="Proteomes" id="UP000195521"/>
    </source>
</evidence>
<proteinExistence type="predicted"/>
<keyword evidence="1" id="KW-0472">Membrane</keyword>
<accession>A0A1Y1JXJ6</accession>
<reference evidence="3" key="1">
    <citation type="submission" date="2017-04" db="EMBL/GenBank/DDBJ databases">
        <title>Plasmodium gonderi genome.</title>
        <authorList>
            <person name="Arisue N."/>
            <person name="Honma H."/>
            <person name="Kawai S."/>
            <person name="Tougan T."/>
            <person name="Tanabe K."/>
            <person name="Horii T."/>
        </authorList>
    </citation>
    <scope>NUCLEOTIDE SEQUENCE [LARGE SCALE GENOMIC DNA]</scope>
    <source>
        <strain evidence="3">ATCC 30045</strain>
    </source>
</reference>
<evidence type="ECO:0000256" key="1">
    <source>
        <dbReference type="SAM" id="Phobius"/>
    </source>
</evidence>
<keyword evidence="1" id="KW-1133">Transmembrane helix</keyword>
<dbReference type="EMBL" id="BDQF01000387">
    <property type="protein sequence ID" value="GAW84524.1"/>
    <property type="molecule type" value="Genomic_DNA"/>
</dbReference>
<evidence type="ECO:0000313" key="2">
    <source>
        <dbReference type="EMBL" id="GAW84524.1"/>
    </source>
</evidence>
<keyword evidence="1" id="KW-0812">Transmembrane</keyword>
<dbReference type="InterPro" id="IPR008780">
    <property type="entry name" value="Plasmodium_Vir"/>
</dbReference>
<dbReference type="RefSeq" id="XP_028547113.1">
    <property type="nucleotide sequence ID" value="XM_028691312.1"/>
</dbReference>
<dbReference type="AlphaFoldDB" id="A0A1Y1JXJ6"/>
<protein>
    <submittedName>
        <fullName evidence="2">Variable surface protein</fullName>
    </submittedName>
</protein>
<dbReference type="GeneID" id="39745332"/>
<sequence length="349" mass="41465">MRRILGVRFLYNINYFLKEALIKLPSKLMYDNFDNGVDSCESENFYNIAKSHSDIQRLSDNDSKKILNALCYAYNKNKTSNFRTVDCDYLYFWLVHTLDEKLSDRNIVFALMETLKFILVTHGGLSICNFDKYHKYYMTQQNFEDIKLLFDYFKDYEVLQQDLQQYSWYCSIEYRALLDKYSAAYKRIMDACKTKGTGYLYCTDYEDFFNRNNRHEISDLKCTVRQNFDDIAKLEEGYGKWTLGNIDQDGYNFKDRQISEYDISYSTLAFSASKAMTIGTVVIGIIVFTIILCKVIMKFTPFAYWLKKLLLGRYKGKRNNKIDRNIIEDYPIDEYINLPRSFNLRHSKI</sequence>
<name>A0A1Y1JXJ6_PLAGO</name>
<organism evidence="2 3">
    <name type="scientific">Plasmodium gonderi</name>
    <dbReference type="NCBI Taxonomy" id="77519"/>
    <lineage>
        <taxon>Eukaryota</taxon>
        <taxon>Sar</taxon>
        <taxon>Alveolata</taxon>
        <taxon>Apicomplexa</taxon>
        <taxon>Aconoidasida</taxon>
        <taxon>Haemosporida</taxon>
        <taxon>Plasmodiidae</taxon>
        <taxon>Plasmodium</taxon>
        <taxon>Plasmodium (Plasmodium)</taxon>
    </lineage>
</organism>
<keyword evidence="3" id="KW-1185">Reference proteome</keyword>
<dbReference type="OrthoDB" id="383226at2759"/>
<dbReference type="Proteomes" id="UP000195521">
    <property type="component" value="Unassembled WGS sequence"/>
</dbReference>